<dbReference type="EMBL" id="GGEC01027137">
    <property type="protein sequence ID" value="MBX07621.1"/>
    <property type="molecule type" value="Transcribed_RNA"/>
</dbReference>
<protein>
    <submittedName>
        <fullName evidence="2">Uncharacterized protein</fullName>
    </submittedName>
</protein>
<accession>A0A2P2KPF5</accession>
<dbReference type="AlphaFoldDB" id="A0A2P2KPF5"/>
<feature type="region of interest" description="Disordered" evidence="1">
    <location>
        <begin position="45"/>
        <end position="79"/>
    </location>
</feature>
<proteinExistence type="predicted"/>
<reference evidence="2" key="1">
    <citation type="submission" date="2018-02" db="EMBL/GenBank/DDBJ databases">
        <title>Rhizophora mucronata_Transcriptome.</title>
        <authorList>
            <person name="Meera S.P."/>
            <person name="Sreeshan A."/>
            <person name="Augustine A."/>
        </authorList>
    </citation>
    <scope>NUCLEOTIDE SEQUENCE</scope>
    <source>
        <tissue evidence="2">Leaf</tissue>
    </source>
</reference>
<name>A0A2P2KPF5_RHIMU</name>
<organism evidence="2">
    <name type="scientific">Rhizophora mucronata</name>
    <name type="common">Asiatic mangrove</name>
    <dbReference type="NCBI Taxonomy" id="61149"/>
    <lineage>
        <taxon>Eukaryota</taxon>
        <taxon>Viridiplantae</taxon>
        <taxon>Streptophyta</taxon>
        <taxon>Embryophyta</taxon>
        <taxon>Tracheophyta</taxon>
        <taxon>Spermatophyta</taxon>
        <taxon>Magnoliopsida</taxon>
        <taxon>eudicotyledons</taxon>
        <taxon>Gunneridae</taxon>
        <taxon>Pentapetalae</taxon>
        <taxon>rosids</taxon>
        <taxon>fabids</taxon>
        <taxon>Malpighiales</taxon>
        <taxon>Rhizophoraceae</taxon>
        <taxon>Rhizophora</taxon>
    </lineage>
</organism>
<evidence type="ECO:0000256" key="1">
    <source>
        <dbReference type="SAM" id="MobiDB-lite"/>
    </source>
</evidence>
<feature type="compositionally biased region" description="Basic residues" evidence="1">
    <location>
        <begin position="49"/>
        <end position="61"/>
    </location>
</feature>
<sequence>MVVKQLTAWPATSPCPTPFPFLSHLTLSILGLVRFGSVWDLAEGSGNKKEKKLLRKQKQKQNKNGGGNIQTHQSSPPQH</sequence>
<evidence type="ECO:0000313" key="2">
    <source>
        <dbReference type="EMBL" id="MBX07621.1"/>
    </source>
</evidence>